<accession>A0AAN4YZ94</accession>
<comment type="function">
    <text evidence="11">Specific in hydrolyzing the terminal glycosidic bond of polygalacturonic acid and oligogalacturonates.</text>
</comment>
<evidence type="ECO:0000256" key="2">
    <source>
        <dbReference type="ARBA" id="ARBA00008834"/>
    </source>
</evidence>
<evidence type="ECO:0000256" key="15">
    <source>
        <dbReference type="ARBA" id="ARBA00048766"/>
    </source>
</evidence>
<evidence type="ECO:0000256" key="1">
    <source>
        <dbReference type="ARBA" id="ARBA00004613"/>
    </source>
</evidence>
<protein>
    <recommendedName>
        <fullName evidence="12">galacturonan 1,4-alpha-galacturonidase</fullName>
        <ecNumber evidence="12">3.2.1.67</ecNumber>
    </recommendedName>
    <alternativeName>
        <fullName evidence="13">Galacturan 1,4-alpha-galacturonidase B</fullName>
    </alternativeName>
    <alternativeName>
        <fullName evidence="14">Poly(1,4-alpha-D-galacturonide)galacturonohydrolase B</fullName>
    </alternativeName>
</protein>
<reference evidence="18" key="1">
    <citation type="submission" date="2023-04" db="EMBL/GenBank/DDBJ databases">
        <title>Aspergillus oryzae NBRC 4228.</title>
        <authorList>
            <person name="Ichikawa N."/>
            <person name="Sato H."/>
            <person name="Tonouchi N."/>
        </authorList>
    </citation>
    <scope>NUCLEOTIDE SEQUENCE</scope>
    <source>
        <strain evidence="18">NBRC 4228</strain>
    </source>
</reference>
<dbReference type="GO" id="GO:0071555">
    <property type="term" value="P:cell wall organization"/>
    <property type="evidence" value="ECO:0007669"/>
    <property type="project" value="UniProtKB-KW"/>
</dbReference>
<keyword evidence="10" id="KW-0961">Cell wall biogenesis/degradation</keyword>
<evidence type="ECO:0000256" key="14">
    <source>
        <dbReference type="ARBA" id="ARBA00042261"/>
    </source>
</evidence>
<evidence type="ECO:0000256" key="13">
    <source>
        <dbReference type="ARBA" id="ARBA00041473"/>
    </source>
</evidence>
<evidence type="ECO:0000256" key="10">
    <source>
        <dbReference type="ARBA" id="ARBA00023316"/>
    </source>
</evidence>
<evidence type="ECO:0000256" key="8">
    <source>
        <dbReference type="ARBA" id="ARBA00023180"/>
    </source>
</evidence>
<comment type="catalytic activity">
    <reaction evidence="15">
        <text>[(1-&gt;4)-alpha-D-galacturonosyl](n) + H2O = alpha-D-galacturonate + [(1-&gt;4)-alpha-D-galacturonosyl](n-1)</text>
        <dbReference type="Rhea" id="RHEA:14117"/>
        <dbReference type="Rhea" id="RHEA-COMP:14570"/>
        <dbReference type="Rhea" id="RHEA-COMP:14572"/>
        <dbReference type="ChEBI" id="CHEBI:15377"/>
        <dbReference type="ChEBI" id="CHEBI:58658"/>
        <dbReference type="ChEBI" id="CHEBI:140523"/>
        <dbReference type="EC" id="3.2.1.67"/>
    </reaction>
</comment>
<dbReference type="SUPFAM" id="SSF51126">
    <property type="entry name" value="Pectin lyase-like"/>
    <property type="match status" value="1"/>
</dbReference>
<dbReference type="AlphaFoldDB" id="A0AAN4YZ94"/>
<evidence type="ECO:0000256" key="3">
    <source>
        <dbReference type="ARBA" id="ARBA00022525"/>
    </source>
</evidence>
<keyword evidence="8" id="KW-0325">Glycoprotein</keyword>
<comment type="subcellular location">
    <subcellularLocation>
        <location evidence="1">Secreted</location>
    </subcellularLocation>
</comment>
<proteinExistence type="inferred from homology"/>
<sequence>MKFFLATLFASAVSSIAVDRLIPGAQIIPESDTRALLRVGGHHDKYHDRRTITIRPSRNDTDDVSRDFLWGIKHANHGGRLLLKKGEKYVIGRKLDLTFLDDIEVQLDGELKALPKNSDGFDSLNVDGLTVTNTRVDVGDDCFSPKPNTTNIFVQNLLCNNTHGVSMGSIGQYPGVMDIIEHAYIENVTLLNGQDVGYGRINNITYKNIRIENTDAPVVLDQCYFDIEAAECAQYPSQVNVTNILFENISGTSSGKNGKVVADLVCSPNAVCSDIQLKNINLTSPAGSPPEIICEGVQGDIGVECQASAD</sequence>
<dbReference type="GO" id="GO:0005975">
    <property type="term" value="P:carbohydrate metabolic process"/>
    <property type="evidence" value="ECO:0007669"/>
    <property type="project" value="InterPro"/>
</dbReference>
<keyword evidence="7" id="KW-1015">Disulfide bond</keyword>
<comment type="caution">
    <text evidence="18">The sequence shown here is derived from an EMBL/GenBank/DDBJ whole genome shotgun (WGS) entry which is preliminary data.</text>
</comment>
<keyword evidence="6 16" id="KW-0378">Hydrolase</keyword>
<dbReference type="GO" id="GO:0004650">
    <property type="term" value="F:polygalacturonase activity"/>
    <property type="evidence" value="ECO:0007669"/>
    <property type="project" value="InterPro"/>
</dbReference>
<dbReference type="InterPro" id="IPR012334">
    <property type="entry name" value="Pectin_lyas_fold"/>
</dbReference>
<dbReference type="Pfam" id="PF00295">
    <property type="entry name" value="Glyco_hydro_28"/>
    <property type="match status" value="1"/>
</dbReference>
<evidence type="ECO:0000256" key="12">
    <source>
        <dbReference type="ARBA" id="ARBA00038933"/>
    </source>
</evidence>
<evidence type="ECO:0000256" key="9">
    <source>
        <dbReference type="ARBA" id="ARBA00023295"/>
    </source>
</evidence>
<dbReference type="Gene3D" id="2.160.20.10">
    <property type="entry name" value="Single-stranded right-handed beta-helix, Pectin lyase-like"/>
    <property type="match status" value="1"/>
</dbReference>
<evidence type="ECO:0000256" key="7">
    <source>
        <dbReference type="ARBA" id="ARBA00023157"/>
    </source>
</evidence>
<dbReference type="PANTHER" id="PTHR31736">
    <property type="match status" value="1"/>
</dbReference>
<evidence type="ECO:0000313" key="19">
    <source>
        <dbReference type="Proteomes" id="UP001165205"/>
    </source>
</evidence>
<feature type="signal peptide" evidence="17">
    <location>
        <begin position="1"/>
        <end position="15"/>
    </location>
</feature>
<dbReference type="EC" id="3.2.1.67" evidence="12"/>
<dbReference type="InterPro" id="IPR000743">
    <property type="entry name" value="Glyco_hydro_28"/>
</dbReference>
<evidence type="ECO:0000256" key="16">
    <source>
        <dbReference type="RuleBase" id="RU361169"/>
    </source>
</evidence>
<dbReference type="GO" id="GO:0047911">
    <property type="term" value="F:galacturan 1,4-alpha-galacturonidase activity"/>
    <property type="evidence" value="ECO:0007669"/>
    <property type="project" value="UniProtKB-EC"/>
</dbReference>
<dbReference type="InterPro" id="IPR011050">
    <property type="entry name" value="Pectin_lyase_fold/virulence"/>
</dbReference>
<dbReference type="EMBL" id="BSYA01000209">
    <property type="protein sequence ID" value="GMG36710.1"/>
    <property type="molecule type" value="Genomic_DNA"/>
</dbReference>
<organism evidence="18 19">
    <name type="scientific">Aspergillus oryzae</name>
    <name type="common">Yellow koji mold</name>
    <dbReference type="NCBI Taxonomy" id="5062"/>
    <lineage>
        <taxon>Eukaryota</taxon>
        <taxon>Fungi</taxon>
        <taxon>Dikarya</taxon>
        <taxon>Ascomycota</taxon>
        <taxon>Pezizomycotina</taxon>
        <taxon>Eurotiomycetes</taxon>
        <taxon>Eurotiomycetidae</taxon>
        <taxon>Eurotiales</taxon>
        <taxon>Aspergillaceae</taxon>
        <taxon>Aspergillus</taxon>
        <taxon>Aspergillus subgen. Circumdati</taxon>
    </lineage>
</organism>
<gene>
    <name evidence="18" type="ORF">Aory04_001169400</name>
</gene>
<name>A0AAN4YZ94_ASPOZ</name>
<dbReference type="Proteomes" id="UP001165205">
    <property type="component" value="Unassembled WGS sequence"/>
</dbReference>
<feature type="chain" id="PRO_5043033494" description="galacturonan 1,4-alpha-galacturonidase" evidence="17">
    <location>
        <begin position="16"/>
        <end position="310"/>
    </location>
</feature>
<keyword evidence="5" id="KW-0677">Repeat</keyword>
<evidence type="ECO:0000256" key="5">
    <source>
        <dbReference type="ARBA" id="ARBA00022737"/>
    </source>
</evidence>
<evidence type="ECO:0000256" key="11">
    <source>
        <dbReference type="ARBA" id="ARBA00037312"/>
    </source>
</evidence>
<dbReference type="GO" id="GO:0005576">
    <property type="term" value="C:extracellular region"/>
    <property type="evidence" value="ECO:0007669"/>
    <property type="project" value="UniProtKB-SubCell"/>
</dbReference>
<evidence type="ECO:0000256" key="6">
    <source>
        <dbReference type="ARBA" id="ARBA00022801"/>
    </source>
</evidence>
<keyword evidence="4 17" id="KW-0732">Signal</keyword>
<keyword evidence="9 16" id="KW-0326">Glycosidase</keyword>
<evidence type="ECO:0000313" key="18">
    <source>
        <dbReference type="EMBL" id="GMG36710.1"/>
    </source>
</evidence>
<evidence type="ECO:0000256" key="4">
    <source>
        <dbReference type="ARBA" id="ARBA00022729"/>
    </source>
</evidence>
<evidence type="ECO:0000256" key="17">
    <source>
        <dbReference type="SAM" id="SignalP"/>
    </source>
</evidence>
<dbReference type="PANTHER" id="PTHR31736:SF6">
    <property type="entry name" value="EXOPOLYGALACTURONASE B-RELATED"/>
    <property type="match status" value="1"/>
</dbReference>
<keyword evidence="3" id="KW-0964">Secreted</keyword>
<comment type="similarity">
    <text evidence="2 16">Belongs to the glycosyl hydrolase 28 family.</text>
</comment>